<dbReference type="Proteomes" id="UP000632222">
    <property type="component" value="Unassembled WGS sequence"/>
</dbReference>
<protein>
    <recommendedName>
        <fullName evidence="4">DUF5602 domain-containing protein</fullName>
    </recommendedName>
</protein>
<comment type="caution">
    <text evidence="2">The sequence shown here is derived from an EMBL/GenBank/DDBJ whole genome shotgun (WGS) entry which is preliminary data.</text>
</comment>
<dbReference type="Gene3D" id="3.30.200.270">
    <property type="match status" value="1"/>
</dbReference>
<name>A0ABQ2CW65_9DEIO</name>
<accession>A0ABQ2CW65</accession>
<feature type="signal peptide" evidence="1">
    <location>
        <begin position="1"/>
        <end position="18"/>
    </location>
</feature>
<feature type="chain" id="PRO_5045044860" description="DUF5602 domain-containing protein" evidence="1">
    <location>
        <begin position="19"/>
        <end position="158"/>
    </location>
</feature>
<organism evidence="2 3">
    <name type="scientific">Deinococcus roseus</name>
    <dbReference type="NCBI Taxonomy" id="392414"/>
    <lineage>
        <taxon>Bacteria</taxon>
        <taxon>Thermotogati</taxon>
        <taxon>Deinococcota</taxon>
        <taxon>Deinococci</taxon>
        <taxon>Deinococcales</taxon>
        <taxon>Deinococcaceae</taxon>
        <taxon>Deinococcus</taxon>
    </lineage>
</organism>
<sequence>MKKVLLTLLLACFTQALSQESNEGHSMPAPPAPTEEQMAEMAQTAMQLGLPAGTIKISECVPTMGEHWARPQDLPLGPIYGVKDGKLVFVELMPSQEMFAKGMSWVDALKTPKWFLKINHVDIEFQPQGHEGYPIPHYDIHAYFVPHEEHLGYCLPPQ</sequence>
<evidence type="ECO:0008006" key="4">
    <source>
        <dbReference type="Google" id="ProtNLM"/>
    </source>
</evidence>
<reference evidence="3" key="1">
    <citation type="journal article" date="2019" name="Int. J. Syst. Evol. Microbiol.">
        <title>The Global Catalogue of Microorganisms (GCM) 10K type strain sequencing project: providing services to taxonomists for standard genome sequencing and annotation.</title>
        <authorList>
            <consortium name="The Broad Institute Genomics Platform"/>
            <consortium name="The Broad Institute Genome Sequencing Center for Infectious Disease"/>
            <person name="Wu L."/>
            <person name="Ma J."/>
        </authorList>
    </citation>
    <scope>NUCLEOTIDE SEQUENCE [LARGE SCALE GENOMIC DNA]</scope>
    <source>
        <strain evidence="3">JCM 14370</strain>
    </source>
</reference>
<gene>
    <name evidence="2" type="ORF">GCM10008938_06260</name>
</gene>
<proteinExistence type="predicted"/>
<evidence type="ECO:0000313" key="3">
    <source>
        <dbReference type="Proteomes" id="UP000632222"/>
    </source>
</evidence>
<evidence type="ECO:0000313" key="2">
    <source>
        <dbReference type="EMBL" id="GGJ22791.1"/>
    </source>
</evidence>
<dbReference type="EMBL" id="BMOD01000002">
    <property type="protein sequence ID" value="GGJ22791.1"/>
    <property type="molecule type" value="Genomic_DNA"/>
</dbReference>
<keyword evidence="3" id="KW-1185">Reference proteome</keyword>
<keyword evidence="1" id="KW-0732">Signal</keyword>
<evidence type="ECO:0000256" key="1">
    <source>
        <dbReference type="SAM" id="SignalP"/>
    </source>
</evidence>